<reference evidence="1 2" key="1">
    <citation type="submission" date="2021-06" db="EMBL/GenBank/DDBJ databases">
        <authorList>
            <person name="Kallberg Y."/>
            <person name="Tangrot J."/>
            <person name="Rosling A."/>
        </authorList>
    </citation>
    <scope>NUCLEOTIDE SEQUENCE [LARGE SCALE GENOMIC DNA]</scope>
    <source>
        <strain evidence="1 2">120-4 pot B 10/14</strain>
    </source>
</reference>
<feature type="non-terminal residue" evidence="1">
    <location>
        <position position="1"/>
    </location>
</feature>
<proteinExistence type="predicted"/>
<protein>
    <submittedName>
        <fullName evidence="1">3012_t:CDS:1</fullName>
    </submittedName>
</protein>
<evidence type="ECO:0000313" key="1">
    <source>
        <dbReference type="EMBL" id="CAG8853257.1"/>
    </source>
</evidence>
<sequence length="149" mass="16934">KSYKTCSDCLITKSNNSNKKRTLPISDESESVNNPLKSQLESQLESQFESQLECEIEDIIFTDIIEYVSNKTVGLEQDSSLVFNFRVELNDDILNAANNNMKTLVKLIVDEVEEGDGYHWTFTTGPTISVRHSDVGKYYLAYSQCCELE</sequence>
<organism evidence="1 2">
    <name type="scientific">Gigaspora margarita</name>
    <dbReference type="NCBI Taxonomy" id="4874"/>
    <lineage>
        <taxon>Eukaryota</taxon>
        <taxon>Fungi</taxon>
        <taxon>Fungi incertae sedis</taxon>
        <taxon>Mucoromycota</taxon>
        <taxon>Glomeromycotina</taxon>
        <taxon>Glomeromycetes</taxon>
        <taxon>Diversisporales</taxon>
        <taxon>Gigasporaceae</taxon>
        <taxon>Gigaspora</taxon>
    </lineage>
</organism>
<dbReference type="EMBL" id="CAJVQB010121814">
    <property type="protein sequence ID" value="CAG8853257.1"/>
    <property type="molecule type" value="Genomic_DNA"/>
</dbReference>
<keyword evidence="2" id="KW-1185">Reference proteome</keyword>
<dbReference type="Proteomes" id="UP000789901">
    <property type="component" value="Unassembled WGS sequence"/>
</dbReference>
<feature type="non-terminal residue" evidence="1">
    <location>
        <position position="149"/>
    </location>
</feature>
<comment type="caution">
    <text evidence="1">The sequence shown here is derived from an EMBL/GenBank/DDBJ whole genome shotgun (WGS) entry which is preliminary data.</text>
</comment>
<gene>
    <name evidence="1" type="ORF">GMARGA_LOCUS42078</name>
</gene>
<accession>A0ABN7XEA6</accession>
<evidence type="ECO:0000313" key="2">
    <source>
        <dbReference type="Proteomes" id="UP000789901"/>
    </source>
</evidence>
<name>A0ABN7XEA6_GIGMA</name>